<keyword evidence="2" id="KW-1185">Reference proteome</keyword>
<evidence type="ECO:0008006" key="3">
    <source>
        <dbReference type="Google" id="ProtNLM"/>
    </source>
</evidence>
<name>A0ABP4J0B3_9PSEU</name>
<protein>
    <recommendedName>
        <fullName evidence="3">Dihydrodiol dehydrogenase</fullName>
    </recommendedName>
</protein>
<comment type="caution">
    <text evidence="1">The sequence shown here is derived from an EMBL/GenBank/DDBJ whole genome shotgun (WGS) entry which is preliminary data.</text>
</comment>
<reference evidence="2" key="1">
    <citation type="journal article" date="2019" name="Int. J. Syst. Evol. Microbiol.">
        <title>The Global Catalogue of Microorganisms (GCM) 10K type strain sequencing project: providing services to taxonomists for standard genome sequencing and annotation.</title>
        <authorList>
            <consortium name="The Broad Institute Genomics Platform"/>
            <consortium name="The Broad Institute Genome Sequencing Center for Infectious Disease"/>
            <person name="Wu L."/>
            <person name="Ma J."/>
        </authorList>
    </citation>
    <scope>NUCLEOTIDE SEQUENCE [LARGE SCALE GENOMIC DNA]</scope>
    <source>
        <strain evidence="2">JCM 11896</strain>
    </source>
</reference>
<organism evidence="1 2">
    <name type="scientific">Pseudonocardia kongjuensis</name>
    <dbReference type="NCBI Taxonomy" id="102227"/>
    <lineage>
        <taxon>Bacteria</taxon>
        <taxon>Bacillati</taxon>
        <taxon>Actinomycetota</taxon>
        <taxon>Actinomycetes</taxon>
        <taxon>Pseudonocardiales</taxon>
        <taxon>Pseudonocardiaceae</taxon>
        <taxon>Pseudonocardia</taxon>
    </lineage>
</organism>
<dbReference type="EMBL" id="BAAAJK010000062">
    <property type="protein sequence ID" value="GAA1403473.1"/>
    <property type="molecule type" value="Genomic_DNA"/>
</dbReference>
<accession>A0ABP4J0B3</accession>
<gene>
    <name evidence="1" type="ORF">GCM10009613_64650</name>
</gene>
<dbReference type="RefSeq" id="WP_344030372.1">
    <property type="nucleotide sequence ID" value="NZ_BAAAJK010000062.1"/>
</dbReference>
<dbReference type="Proteomes" id="UP001501414">
    <property type="component" value="Unassembled WGS sequence"/>
</dbReference>
<evidence type="ECO:0000313" key="1">
    <source>
        <dbReference type="EMBL" id="GAA1403473.1"/>
    </source>
</evidence>
<proteinExistence type="predicted"/>
<evidence type="ECO:0000313" key="2">
    <source>
        <dbReference type="Proteomes" id="UP001501414"/>
    </source>
</evidence>
<sequence length="81" mass="8997">MSGDGERTVAVDWRGGAEIGNEFASVRLRIVDTPTGVRLEVYSLKLGERILLDPVVLESLTWQSPDLFSTFLEQPLGPEEH</sequence>